<dbReference type="Gene3D" id="1.10.10.10">
    <property type="entry name" value="Winged helix-like DNA-binding domain superfamily/Winged helix DNA-binding domain"/>
    <property type="match status" value="1"/>
</dbReference>
<evidence type="ECO:0000313" key="9">
    <source>
        <dbReference type="Proteomes" id="UP001634007"/>
    </source>
</evidence>
<reference evidence="8 9" key="1">
    <citation type="submission" date="2024-11" db="EMBL/GenBank/DDBJ databases">
        <title>Chromosome-level genome assembly of Eucalyptus globulus Labill. provides insights into its genome evolution.</title>
        <authorList>
            <person name="Li X."/>
        </authorList>
    </citation>
    <scope>NUCLEOTIDE SEQUENCE [LARGE SCALE GENOMIC DNA]</scope>
    <source>
        <strain evidence="8">CL2024</strain>
        <tissue evidence="8">Fresh tender leaves</tissue>
    </source>
</reference>
<dbReference type="PANTHER" id="PTHR33463">
    <property type="entry name" value="NB-ARC DOMAIN-CONTAINING PROTEIN-RELATED"/>
    <property type="match status" value="1"/>
</dbReference>
<feature type="compositionally biased region" description="Polar residues" evidence="5">
    <location>
        <begin position="157"/>
        <end position="175"/>
    </location>
</feature>
<feature type="region of interest" description="Disordered" evidence="5">
    <location>
        <begin position="59"/>
        <end position="175"/>
    </location>
</feature>
<dbReference type="SUPFAM" id="SSF52058">
    <property type="entry name" value="L domain-like"/>
    <property type="match status" value="1"/>
</dbReference>
<dbReference type="SUPFAM" id="SSF52540">
    <property type="entry name" value="P-loop containing nucleoside triphosphate hydrolases"/>
    <property type="match status" value="1"/>
</dbReference>
<evidence type="ECO:0000259" key="7">
    <source>
        <dbReference type="Pfam" id="PF23559"/>
    </source>
</evidence>
<evidence type="ECO:0008006" key="10">
    <source>
        <dbReference type="Google" id="ProtNLM"/>
    </source>
</evidence>
<keyword evidence="3" id="KW-0677">Repeat</keyword>
<evidence type="ECO:0000313" key="8">
    <source>
        <dbReference type="EMBL" id="KAL3748390.1"/>
    </source>
</evidence>
<evidence type="ECO:0000256" key="1">
    <source>
        <dbReference type="ARBA" id="ARBA00008894"/>
    </source>
</evidence>
<feature type="region of interest" description="Disordered" evidence="5">
    <location>
        <begin position="297"/>
        <end position="336"/>
    </location>
</feature>
<dbReference type="InterPro" id="IPR002182">
    <property type="entry name" value="NB-ARC"/>
</dbReference>
<keyword evidence="9" id="KW-1185">Reference proteome</keyword>
<protein>
    <recommendedName>
        <fullName evidence="10">NB-ARC domain-containing protein</fullName>
    </recommendedName>
</protein>
<feature type="domain" description="Disease resistance protein winged helix" evidence="7">
    <location>
        <begin position="772"/>
        <end position="837"/>
    </location>
</feature>
<dbReference type="Gene3D" id="3.40.50.300">
    <property type="entry name" value="P-loop containing nucleotide triphosphate hydrolases"/>
    <property type="match status" value="1"/>
</dbReference>
<dbReference type="GO" id="GO:0006952">
    <property type="term" value="P:defense response"/>
    <property type="evidence" value="ECO:0007669"/>
    <property type="project" value="UniProtKB-KW"/>
</dbReference>
<evidence type="ECO:0000256" key="4">
    <source>
        <dbReference type="ARBA" id="ARBA00022821"/>
    </source>
</evidence>
<comment type="caution">
    <text evidence="8">The sequence shown here is derived from an EMBL/GenBank/DDBJ whole genome shotgun (WGS) entry which is preliminary data.</text>
</comment>
<dbReference type="InterPro" id="IPR050905">
    <property type="entry name" value="Plant_NBS-LRR"/>
</dbReference>
<feature type="region of interest" description="Disordered" evidence="5">
    <location>
        <begin position="360"/>
        <end position="451"/>
    </location>
</feature>
<evidence type="ECO:0000256" key="5">
    <source>
        <dbReference type="SAM" id="MobiDB-lite"/>
    </source>
</evidence>
<feature type="compositionally biased region" description="Polar residues" evidence="5">
    <location>
        <begin position="362"/>
        <end position="392"/>
    </location>
</feature>
<evidence type="ECO:0000256" key="2">
    <source>
        <dbReference type="ARBA" id="ARBA00022614"/>
    </source>
</evidence>
<accession>A0ABD3L986</accession>
<dbReference type="InterPro" id="IPR058922">
    <property type="entry name" value="WHD_DRP"/>
</dbReference>
<dbReference type="InterPro" id="IPR032675">
    <property type="entry name" value="LRR_dom_sf"/>
</dbReference>
<feature type="compositionally biased region" description="Gly residues" evidence="5">
    <location>
        <begin position="69"/>
        <end position="80"/>
    </location>
</feature>
<dbReference type="PRINTS" id="PR00364">
    <property type="entry name" value="DISEASERSIST"/>
</dbReference>
<dbReference type="SUPFAM" id="SSF52047">
    <property type="entry name" value="RNI-like"/>
    <property type="match status" value="1"/>
</dbReference>
<proteinExistence type="inferred from homology"/>
<keyword evidence="2" id="KW-0433">Leucine-rich repeat</keyword>
<gene>
    <name evidence="8" type="ORF">ACJRO7_009605</name>
</gene>
<dbReference type="Gene3D" id="3.80.10.10">
    <property type="entry name" value="Ribonuclease Inhibitor"/>
    <property type="match status" value="2"/>
</dbReference>
<dbReference type="Proteomes" id="UP001634007">
    <property type="component" value="Unassembled WGS sequence"/>
</dbReference>
<feature type="compositionally biased region" description="Polar residues" evidence="5">
    <location>
        <begin position="438"/>
        <end position="451"/>
    </location>
</feature>
<feature type="compositionally biased region" description="Polar residues" evidence="5">
    <location>
        <begin position="100"/>
        <end position="115"/>
    </location>
</feature>
<evidence type="ECO:0000256" key="3">
    <source>
        <dbReference type="ARBA" id="ARBA00022737"/>
    </source>
</evidence>
<dbReference type="Pfam" id="PF23559">
    <property type="entry name" value="WHD_DRP"/>
    <property type="match status" value="1"/>
</dbReference>
<comment type="similarity">
    <text evidence="1">Belongs to the disease resistance NB-LRR family.</text>
</comment>
<dbReference type="InterPro" id="IPR027417">
    <property type="entry name" value="P-loop_NTPase"/>
</dbReference>
<dbReference type="Pfam" id="PF00931">
    <property type="entry name" value="NB-ARC"/>
    <property type="match status" value="1"/>
</dbReference>
<dbReference type="InterPro" id="IPR036388">
    <property type="entry name" value="WH-like_DNA-bd_sf"/>
</dbReference>
<name>A0ABD3L986_EUCGL</name>
<feature type="compositionally biased region" description="Basic and acidic residues" evidence="5">
    <location>
        <begin position="59"/>
        <end position="68"/>
    </location>
</feature>
<sequence>MPKERDPFRKYVEYVEKNEWKCLFCGKYRGSATRIRAHLAGIPGKGIKGCEKVDNLVRAEASQEKKGEGSGTGGTSGKGTEGTVFGTGQSVLPRDDASDSNDTQNPNQLRPTGTGTAPACPQDQLPLPPDDMPPDNLDNTQQSVPSNRRLEAAHGNENASSIQQLPMDSSASTSVDFSELRALLELETHFESEMVEQNARGLSSFPNDEVCGNNGITPDSLLHPTYWPEPDLDHSLPENLPESSEANVNTFEEIQTNELHKPTVRSSSQIDSSLDVDGANRLLDCGQPCTDEVVPVRSNTSSTDAVQHPGQLPLTSDKEDENDIRQFPSRTPMVIDPSTVLQHSSDSHIFEATTVDSLVPEASTNPIGPSSSHASVPPQRQSVSYQSTNLETAHQKPTVPSSSQAPNNAPPPPQILPCGTDLTDPSSLPDMNEGAPITSHQNTGNNFGESSASKRKLELLYNKEAIVRDELEFAASLSLKKPRMEVVNWLANVEMLRNDCTEATSEDCLPSNQPVDKLLHEVEDLMREGKGLFEARETKGSKLLEEKMVGEAFKRNTMKILEYLEGNQISRLGIYGMGGVGKMTIMVHTHNRLLEKTNNGKVLWITVSQDFNTQRLQDTIAKELKLGTLQEKDVRRRAAKLCDCLMESGKSTIILDDVWNALILKRWESQIKQITSKMIRIEPLSHTEAERLFLEELGSEVTLSLETRLVVESIVRECAGLPLAIITMARSMQGVANVNTMYMEKKVLMKLEFSYNRLGNHEVQQCFLSCALYPKDELIDKFELIELFIDQGLIGRLNMRDKQYNRGLTILNKLENVCLLENRGRFMKMHDLIIDMALNIMSATSIVKVGKGLSRIPSEEYWTYALESIVKARKDLSTIPSGEYWTDALESIVKARKGLITIPSEEYWTNALEKVSLMNNNIKEFPLNMSPNCPKLSTFLLNGSLFDVVIPDSFFKHLRGLKVLNLSECCWVRELPDSISDLVNLRALLLRKCIGLHHIPHLGKLTSLRKLDIFLCDQVEAIEGLEKLVDLRHLDVHGTKIKQLPKGTFGALLNLQYLKCKAMNGEDIMKLKAMDLETLWCSFKDVDEYNKFLRVVCELKNKPRYYKIENSELAISIFSQSHTIVSVGRESSGNGICILIPQNLQKLSASNCDGVTNLFDMGLLENLEELEIFEWKNLRVLGGRQDEIINIHDSPTPTPAPLFFQSLRVLLICDCLRLRYLFGHGPKFYLPHLQKITIESCEEMVGYLKYICVKWCDKLKRVVESEWLPHFCNLRTIEVVYCKNMEEIIRGPPPYMPVEEISLEKLFILAYVNLRKLFSQKLLIHLPQLRRINVKQCKGMVEMISGAGQGQEGSTMTSINNTPSSFQSSISLPKLNYLQLCDLPQLKSICEVCKCPEMNRISLQLRIRDFEDPSYIRLQSEEKWKPLIWVHPNAQAILQSHPKLSYAGASKIERILGDRAALTLSFADGLEGEDEWSK</sequence>
<keyword evidence="4" id="KW-0611">Plant defense</keyword>
<organism evidence="8 9">
    <name type="scientific">Eucalyptus globulus</name>
    <name type="common">Tasmanian blue gum</name>
    <dbReference type="NCBI Taxonomy" id="34317"/>
    <lineage>
        <taxon>Eukaryota</taxon>
        <taxon>Viridiplantae</taxon>
        <taxon>Streptophyta</taxon>
        <taxon>Embryophyta</taxon>
        <taxon>Tracheophyta</taxon>
        <taxon>Spermatophyta</taxon>
        <taxon>Magnoliopsida</taxon>
        <taxon>eudicotyledons</taxon>
        <taxon>Gunneridae</taxon>
        <taxon>Pentapetalae</taxon>
        <taxon>rosids</taxon>
        <taxon>malvids</taxon>
        <taxon>Myrtales</taxon>
        <taxon>Myrtaceae</taxon>
        <taxon>Myrtoideae</taxon>
        <taxon>Eucalypteae</taxon>
        <taxon>Eucalyptus</taxon>
    </lineage>
</organism>
<dbReference type="PANTHER" id="PTHR33463:SF179">
    <property type="entry name" value="NB-ARC DOMAIN-CONTAINING PROTEIN"/>
    <property type="match status" value="1"/>
</dbReference>
<dbReference type="EMBL" id="JBJKBG010000002">
    <property type="protein sequence ID" value="KAL3748390.1"/>
    <property type="molecule type" value="Genomic_DNA"/>
</dbReference>
<evidence type="ECO:0000259" key="6">
    <source>
        <dbReference type="Pfam" id="PF00931"/>
    </source>
</evidence>
<feature type="domain" description="NB-ARC" evidence="6">
    <location>
        <begin position="558"/>
        <end position="665"/>
    </location>
</feature>